<evidence type="ECO:0000256" key="1">
    <source>
        <dbReference type="SAM" id="SignalP"/>
    </source>
</evidence>
<name>A0A9X5E9D8_9CYAN</name>
<dbReference type="RefSeq" id="WP_039716208.1">
    <property type="nucleotide sequence ID" value="NZ_JTJC03000007.1"/>
</dbReference>
<dbReference type="EMBL" id="JTJC03000007">
    <property type="protein sequence ID" value="NHC37203.1"/>
    <property type="molecule type" value="Genomic_DNA"/>
</dbReference>
<keyword evidence="1" id="KW-0732">Signal</keyword>
<keyword evidence="3" id="KW-1185">Reference proteome</keyword>
<reference evidence="2 3" key="1">
    <citation type="journal article" date="2015" name="Genome Announc.">
        <title>Draft Genome Sequence of the Terrestrial Cyanobacterium Scytonema millei VB511283, Isolated from Eastern India.</title>
        <authorList>
            <person name="Sen D."/>
            <person name="Chandrababunaidu M.M."/>
            <person name="Singh D."/>
            <person name="Sanghi N."/>
            <person name="Ghorai A."/>
            <person name="Mishra G.P."/>
            <person name="Madduluri M."/>
            <person name="Adhikary S.P."/>
            <person name="Tripathy S."/>
        </authorList>
    </citation>
    <scope>NUCLEOTIDE SEQUENCE [LARGE SCALE GENOMIC DNA]</scope>
    <source>
        <strain evidence="2 3">VB511283</strain>
    </source>
</reference>
<evidence type="ECO:0000313" key="3">
    <source>
        <dbReference type="Proteomes" id="UP000031532"/>
    </source>
</evidence>
<sequence>MNSFWKLSGILVGISLGAIAPLPNSNSTLQMVTAQPSQALLELGLMRATIDQSDRAIAPNTTPQDTASQDTVTTPSLWWAKEQFGGDLLSHWLAYPAQQNGDSGRIDLHVKRQNWNSLDYIQQYEFVHHFGTDAMDRGYNLRVFNEQKQLLASYTCDFSAIPTQCQIDLDANSKSMIRGGSQFGMMR</sequence>
<protein>
    <submittedName>
        <fullName evidence="2">Uncharacterized protein</fullName>
    </submittedName>
</protein>
<dbReference type="Proteomes" id="UP000031532">
    <property type="component" value="Unassembled WGS sequence"/>
</dbReference>
<dbReference type="OrthoDB" id="509728at2"/>
<organism evidence="2 3">
    <name type="scientific">Scytonema millei VB511283</name>
    <dbReference type="NCBI Taxonomy" id="1245923"/>
    <lineage>
        <taxon>Bacteria</taxon>
        <taxon>Bacillati</taxon>
        <taxon>Cyanobacteriota</taxon>
        <taxon>Cyanophyceae</taxon>
        <taxon>Nostocales</taxon>
        <taxon>Scytonemataceae</taxon>
        <taxon>Scytonema</taxon>
    </lineage>
</organism>
<feature type="signal peptide" evidence="1">
    <location>
        <begin position="1"/>
        <end position="20"/>
    </location>
</feature>
<accession>A0A9X5E9D8</accession>
<evidence type="ECO:0000313" key="2">
    <source>
        <dbReference type="EMBL" id="NHC37203.1"/>
    </source>
</evidence>
<dbReference type="AlphaFoldDB" id="A0A9X5E9D8"/>
<feature type="chain" id="PRO_5040857377" evidence="1">
    <location>
        <begin position="21"/>
        <end position="187"/>
    </location>
</feature>
<proteinExistence type="predicted"/>
<comment type="caution">
    <text evidence="2">The sequence shown here is derived from an EMBL/GenBank/DDBJ whole genome shotgun (WGS) entry which is preliminary data.</text>
</comment>
<gene>
    <name evidence="2" type="ORF">QH73_0021625</name>
</gene>